<dbReference type="GO" id="GO:0000160">
    <property type="term" value="P:phosphorelay signal transduction system"/>
    <property type="evidence" value="ECO:0007669"/>
    <property type="project" value="InterPro"/>
</dbReference>
<dbReference type="Gene3D" id="3.40.50.2300">
    <property type="match status" value="1"/>
</dbReference>
<dbReference type="GO" id="GO:0043565">
    <property type="term" value="F:sequence-specific DNA binding"/>
    <property type="evidence" value="ECO:0007669"/>
    <property type="project" value="InterPro"/>
</dbReference>
<dbReference type="InterPro" id="IPR011006">
    <property type="entry name" value="CheY-like_superfamily"/>
</dbReference>
<evidence type="ECO:0000259" key="5">
    <source>
        <dbReference type="PROSITE" id="PS01124"/>
    </source>
</evidence>
<evidence type="ECO:0000256" key="1">
    <source>
        <dbReference type="ARBA" id="ARBA00023015"/>
    </source>
</evidence>
<dbReference type="Pfam" id="PF00072">
    <property type="entry name" value="Response_reg"/>
    <property type="match status" value="1"/>
</dbReference>
<dbReference type="RefSeq" id="WP_108994168.1">
    <property type="nucleotide sequence ID" value="NZ_BDQX01000230.1"/>
</dbReference>
<evidence type="ECO:0000259" key="6">
    <source>
        <dbReference type="PROSITE" id="PS50110"/>
    </source>
</evidence>
<dbReference type="InterPro" id="IPR020449">
    <property type="entry name" value="Tscrpt_reg_AraC-type_HTH"/>
</dbReference>
<dbReference type="EMBL" id="BDQX01000230">
    <property type="protein sequence ID" value="GBG09435.1"/>
    <property type="molecule type" value="Genomic_DNA"/>
</dbReference>
<dbReference type="Proteomes" id="UP000245202">
    <property type="component" value="Unassembled WGS sequence"/>
</dbReference>
<evidence type="ECO:0000256" key="4">
    <source>
        <dbReference type="PROSITE-ProRule" id="PRU00169"/>
    </source>
</evidence>
<keyword evidence="4" id="KW-0597">Phosphoprotein</keyword>
<comment type="caution">
    <text evidence="7">The sequence shown here is derived from an EMBL/GenBank/DDBJ whole genome shotgun (WGS) entry which is preliminary data.</text>
</comment>
<sequence length="555" mass="64833">MIQFMLVDDESIIVDSLHRLLEGQEDLPLKVWKAYSADEALDLINIIEKTEAQGIDILMSDVMMPGMNGLDLSALIKSRFPELKTLFLSGYSDYTYLQTALHQEAFDYLLKPVDDETVIEAVRKLCLIIEEERRLKEQEKQNGMRLKQAQRMLNDELLRELLEKPLTPQQLADKEESYVQASLSVDQCFILLNGKVDQWPLTYTEIEKMRQREMIMELMVSMLQPQCSIVPYNGSRHLVWLLQVKRMDHDSETCDLPQLHWYLSEELERVQFIIQERMGLSCSFVISGHEVEWLQIGDVNRKMGELLDRAIGLKSEIMQVEQAGEAMSRYQDIQLQPQEIKKQLLALTGLLEAGEFLAFMNELRSFFETIRKSVFLTYERQSEIFITLAGLYLSYMNSRQMTTEVGMKLDLTYLTNFNKHTDWQSFGDYCVRLAEILFLIVGDDAKEQKQEIAEKVDNYIIQNLSRNLTLQQLADHVHLSKFYLSRLYHSQRGYPIYQKIKEQKLNRAKELLLQDDIKIKDVAAELGFENVPYFTTFFRNSLGMSPKEYKQSYQS</sequence>
<organism evidence="7 8">
    <name type="scientific">Paenibacillus agaridevorans</name>
    <dbReference type="NCBI Taxonomy" id="171404"/>
    <lineage>
        <taxon>Bacteria</taxon>
        <taxon>Bacillati</taxon>
        <taxon>Bacillota</taxon>
        <taxon>Bacilli</taxon>
        <taxon>Bacillales</taxon>
        <taxon>Paenibacillaceae</taxon>
        <taxon>Paenibacillus</taxon>
    </lineage>
</organism>
<dbReference type="InterPro" id="IPR018060">
    <property type="entry name" value="HTH_AraC"/>
</dbReference>
<dbReference type="AlphaFoldDB" id="A0A2R5ETG8"/>
<dbReference type="PROSITE" id="PS50110">
    <property type="entry name" value="RESPONSE_REGULATORY"/>
    <property type="match status" value="1"/>
</dbReference>
<dbReference type="CDD" id="cd17536">
    <property type="entry name" value="REC_YesN-like"/>
    <property type="match status" value="1"/>
</dbReference>
<dbReference type="InterPro" id="IPR018062">
    <property type="entry name" value="HTH_AraC-typ_CS"/>
</dbReference>
<dbReference type="InterPro" id="IPR001789">
    <property type="entry name" value="Sig_transdc_resp-reg_receiver"/>
</dbReference>
<evidence type="ECO:0000313" key="8">
    <source>
        <dbReference type="Proteomes" id="UP000245202"/>
    </source>
</evidence>
<evidence type="ECO:0000256" key="3">
    <source>
        <dbReference type="ARBA" id="ARBA00023163"/>
    </source>
</evidence>
<dbReference type="InterPro" id="IPR009057">
    <property type="entry name" value="Homeodomain-like_sf"/>
</dbReference>
<dbReference type="PANTHER" id="PTHR43280">
    <property type="entry name" value="ARAC-FAMILY TRANSCRIPTIONAL REGULATOR"/>
    <property type="match status" value="1"/>
</dbReference>
<dbReference type="PANTHER" id="PTHR43280:SF2">
    <property type="entry name" value="HTH-TYPE TRANSCRIPTIONAL REGULATOR EXSA"/>
    <property type="match status" value="1"/>
</dbReference>
<feature type="domain" description="HTH araC/xylS-type" evidence="5">
    <location>
        <begin position="454"/>
        <end position="552"/>
    </location>
</feature>
<keyword evidence="1" id="KW-0805">Transcription regulation</keyword>
<proteinExistence type="predicted"/>
<dbReference type="SUPFAM" id="SSF52172">
    <property type="entry name" value="CheY-like"/>
    <property type="match status" value="1"/>
</dbReference>
<keyword evidence="3" id="KW-0804">Transcription</keyword>
<gene>
    <name evidence="7" type="ORF">PAT3040_04081</name>
</gene>
<feature type="domain" description="Response regulatory" evidence="6">
    <location>
        <begin position="3"/>
        <end position="126"/>
    </location>
</feature>
<dbReference type="SUPFAM" id="SSF46689">
    <property type="entry name" value="Homeodomain-like"/>
    <property type="match status" value="2"/>
</dbReference>
<dbReference type="SMART" id="SM00342">
    <property type="entry name" value="HTH_ARAC"/>
    <property type="match status" value="1"/>
</dbReference>
<name>A0A2R5ETG8_9BACL</name>
<keyword evidence="2 7" id="KW-0238">DNA-binding</keyword>
<dbReference type="PRINTS" id="PR00032">
    <property type="entry name" value="HTHARAC"/>
</dbReference>
<accession>A0A2R5ETG8</accession>
<evidence type="ECO:0000313" key="7">
    <source>
        <dbReference type="EMBL" id="GBG09435.1"/>
    </source>
</evidence>
<dbReference type="PROSITE" id="PS01124">
    <property type="entry name" value="HTH_ARAC_FAMILY_2"/>
    <property type="match status" value="1"/>
</dbReference>
<feature type="modified residue" description="4-aspartylphosphate" evidence="4">
    <location>
        <position position="61"/>
    </location>
</feature>
<dbReference type="GO" id="GO:0003700">
    <property type="term" value="F:DNA-binding transcription factor activity"/>
    <property type="evidence" value="ECO:0007669"/>
    <property type="project" value="InterPro"/>
</dbReference>
<reference evidence="7 8" key="1">
    <citation type="submission" date="2017-08" db="EMBL/GenBank/DDBJ databases">
        <title>Substantial Increase in Enzyme Production by Combined Drug-Resistance Mutations in Paenibacillus agaridevorans.</title>
        <authorList>
            <person name="Tanaka Y."/>
            <person name="Funane K."/>
            <person name="Hosaka T."/>
            <person name="Shiwa Y."/>
            <person name="Fujita N."/>
            <person name="Miyazaki T."/>
            <person name="Yoshikawa H."/>
            <person name="Murakami K."/>
            <person name="Kasahara K."/>
            <person name="Inaoka T."/>
            <person name="Hiraga Y."/>
            <person name="Ochi K."/>
        </authorList>
    </citation>
    <scope>NUCLEOTIDE SEQUENCE [LARGE SCALE GENOMIC DNA]</scope>
    <source>
        <strain evidence="7 8">T-3040</strain>
    </source>
</reference>
<evidence type="ECO:0000256" key="2">
    <source>
        <dbReference type="ARBA" id="ARBA00023125"/>
    </source>
</evidence>
<dbReference type="PROSITE" id="PS00041">
    <property type="entry name" value="HTH_ARAC_FAMILY_1"/>
    <property type="match status" value="1"/>
</dbReference>
<protein>
    <submittedName>
        <fullName evidence="7">DNA-binding response regulator</fullName>
    </submittedName>
</protein>
<dbReference type="SMART" id="SM00448">
    <property type="entry name" value="REC"/>
    <property type="match status" value="1"/>
</dbReference>
<keyword evidence="8" id="KW-1185">Reference proteome</keyword>
<dbReference type="Pfam" id="PF12833">
    <property type="entry name" value="HTH_18"/>
    <property type="match status" value="1"/>
</dbReference>
<dbReference type="Gene3D" id="1.10.10.60">
    <property type="entry name" value="Homeodomain-like"/>
    <property type="match status" value="1"/>
</dbReference>